<keyword evidence="5" id="KW-1185">Reference proteome</keyword>
<comment type="subcellular location">
    <subcellularLocation>
        <location evidence="1">Periplasm</location>
    </subcellularLocation>
</comment>
<dbReference type="OrthoDB" id="9814375at2"/>
<name>C6PNZ9_9CLOT</name>
<evidence type="ECO:0000256" key="1">
    <source>
        <dbReference type="ARBA" id="ARBA00004418"/>
    </source>
</evidence>
<dbReference type="eggNOG" id="COG0715">
    <property type="taxonomic scope" value="Bacteria"/>
</dbReference>
<proteinExistence type="inferred from homology"/>
<comment type="similarity">
    <text evidence="2">Belongs to the bacterial solute-binding protein SsuA/TauA family.</text>
</comment>
<dbReference type="PANTHER" id="PTHR30024">
    <property type="entry name" value="ALIPHATIC SULFONATES-BINDING PROTEIN-RELATED"/>
    <property type="match status" value="1"/>
</dbReference>
<evidence type="ECO:0000256" key="2">
    <source>
        <dbReference type="ARBA" id="ARBA00010742"/>
    </source>
</evidence>
<comment type="caution">
    <text evidence="4">The sequence shown here is derived from an EMBL/GenBank/DDBJ whole genome shotgun (WGS) entry which is preliminary data.</text>
</comment>
<protein>
    <submittedName>
        <fullName evidence="4">ABC-type nitrate/sulfonate/bicarbonate transport system, periplasmic component</fullName>
    </submittedName>
</protein>
<dbReference type="GO" id="GO:0042597">
    <property type="term" value="C:periplasmic space"/>
    <property type="evidence" value="ECO:0007669"/>
    <property type="project" value="UniProtKB-SubCell"/>
</dbReference>
<dbReference type="SUPFAM" id="SSF53850">
    <property type="entry name" value="Periplasmic binding protein-like II"/>
    <property type="match status" value="1"/>
</dbReference>
<evidence type="ECO:0000256" key="3">
    <source>
        <dbReference type="ARBA" id="ARBA00022729"/>
    </source>
</evidence>
<dbReference type="Proteomes" id="UP000004198">
    <property type="component" value="Unassembled WGS sequence"/>
</dbReference>
<sequence length="148" mass="16089">MLQQQVFLGCSSNKNSDDNKVRVGFFPNITHAQALIGKNQGKFQKLLGDKYPIEWKQFNAGPAEIEALLAGELDIAYVGPGPAVNGYARSKGEIQIISGASDAGAVLIARKDAGIKEVKDLQGKKVGHSSVWKYSGFILKSIIKRKWT</sequence>
<reference evidence="4 5" key="1">
    <citation type="submission" date="2009-06" db="EMBL/GenBank/DDBJ databases">
        <title>The draft genome of Clostridium carboxidivorans P7.</title>
        <authorList>
            <consortium name="US DOE Joint Genome Institute (JGI-PGF)"/>
            <person name="Lucas S."/>
            <person name="Copeland A."/>
            <person name="Lapidus A."/>
            <person name="Glavina del Rio T."/>
            <person name="Tice H."/>
            <person name="Bruce D."/>
            <person name="Goodwin L."/>
            <person name="Pitluck S."/>
            <person name="Larimer F."/>
            <person name="Land M.L."/>
            <person name="Hauser L."/>
            <person name="Hemme C.L."/>
        </authorList>
    </citation>
    <scope>NUCLEOTIDE SEQUENCE [LARGE SCALE GENOMIC DNA]</scope>
    <source>
        <strain evidence="4 5">P7</strain>
    </source>
</reference>
<evidence type="ECO:0000313" key="5">
    <source>
        <dbReference type="Proteomes" id="UP000004198"/>
    </source>
</evidence>
<organism evidence="4 5">
    <name type="scientific">Clostridium carboxidivorans P7</name>
    <dbReference type="NCBI Taxonomy" id="536227"/>
    <lineage>
        <taxon>Bacteria</taxon>
        <taxon>Bacillati</taxon>
        <taxon>Bacillota</taxon>
        <taxon>Clostridia</taxon>
        <taxon>Eubacteriales</taxon>
        <taxon>Clostridiaceae</taxon>
        <taxon>Clostridium</taxon>
    </lineage>
</organism>
<dbReference type="AlphaFoldDB" id="C6PNZ9"/>
<keyword evidence="3" id="KW-0732">Signal</keyword>
<dbReference type="Pfam" id="PF12974">
    <property type="entry name" value="Phosphonate-bd"/>
    <property type="match status" value="1"/>
</dbReference>
<evidence type="ECO:0000313" key="4">
    <source>
        <dbReference type="EMBL" id="EET89077.1"/>
    </source>
</evidence>
<dbReference type="PANTHER" id="PTHR30024:SF47">
    <property type="entry name" value="TAURINE-BINDING PERIPLASMIC PROTEIN"/>
    <property type="match status" value="1"/>
</dbReference>
<dbReference type="Gene3D" id="3.40.190.10">
    <property type="entry name" value="Periplasmic binding protein-like II"/>
    <property type="match status" value="1"/>
</dbReference>
<accession>C6PNZ9</accession>
<dbReference type="EMBL" id="ACVI01000005">
    <property type="protein sequence ID" value="EET89077.1"/>
    <property type="molecule type" value="Genomic_DNA"/>
</dbReference>
<gene>
    <name evidence="4" type="ORF">CcarbDRAFT_0516</name>
</gene>
<dbReference type="RefSeq" id="WP_007059401.1">
    <property type="nucleotide sequence ID" value="NZ_ACVI01000005.1"/>
</dbReference>